<accession>A0A0F9U6R3</accession>
<reference evidence="1" key="1">
    <citation type="journal article" date="2015" name="Nature">
        <title>Complex archaea that bridge the gap between prokaryotes and eukaryotes.</title>
        <authorList>
            <person name="Spang A."/>
            <person name="Saw J.H."/>
            <person name="Jorgensen S.L."/>
            <person name="Zaremba-Niedzwiedzka K."/>
            <person name="Martijn J."/>
            <person name="Lind A.E."/>
            <person name="van Eijk R."/>
            <person name="Schleper C."/>
            <person name="Guy L."/>
            <person name="Ettema T.J."/>
        </authorList>
    </citation>
    <scope>NUCLEOTIDE SEQUENCE</scope>
</reference>
<comment type="caution">
    <text evidence="1">The sequence shown here is derived from an EMBL/GenBank/DDBJ whole genome shotgun (WGS) entry which is preliminary data.</text>
</comment>
<organism evidence="1">
    <name type="scientific">marine sediment metagenome</name>
    <dbReference type="NCBI Taxonomy" id="412755"/>
    <lineage>
        <taxon>unclassified sequences</taxon>
        <taxon>metagenomes</taxon>
        <taxon>ecological metagenomes</taxon>
    </lineage>
</organism>
<protein>
    <submittedName>
        <fullName evidence="1">Uncharacterized protein</fullName>
    </submittedName>
</protein>
<sequence length="45" mass="5186">MTEGEKCSLENALRLMRRIIGCTKTLDGKRGERKCKVCKYNPLNK</sequence>
<gene>
    <name evidence="1" type="ORF">LCGC14_0567130</name>
</gene>
<dbReference type="EMBL" id="LAZR01000825">
    <property type="protein sequence ID" value="KKN56991.1"/>
    <property type="molecule type" value="Genomic_DNA"/>
</dbReference>
<name>A0A0F9U6R3_9ZZZZ</name>
<proteinExistence type="predicted"/>
<evidence type="ECO:0000313" key="1">
    <source>
        <dbReference type="EMBL" id="KKN56991.1"/>
    </source>
</evidence>
<dbReference type="AlphaFoldDB" id="A0A0F9U6R3"/>